<protein>
    <recommendedName>
        <fullName evidence="3">Thioesterase domain-containing protein</fullName>
    </recommendedName>
</protein>
<reference evidence="4" key="1">
    <citation type="submission" date="2015-04" db="EMBL/GenBank/DDBJ databases">
        <title>The genome sequence of the plant pathogenic Rhizarian Plasmodiophora brassicae reveals insights in its biotrophic life cycle and the origin of chitin synthesis.</title>
        <authorList>
            <person name="Schwelm A."/>
            <person name="Fogelqvist J."/>
            <person name="Knaust A."/>
            <person name="Julke S."/>
            <person name="Lilja T."/>
            <person name="Dhandapani V."/>
            <person name="Bonilla-Rosso G."/>
            <person name="Karlsson M."/>
            <person name="Shevchenko A."/>
            <person name="Choi S.R."/>
            <person name="Kim H.G."/>
            <person name="Park J.Y."/>
            <person name="Lim Y.P."/>
            <person name="Ludwig-Muller J."/>
            <person name="Dixelius C."/>
        </authorList>
    </citation>
    <scope>NUCLEOTIDE SEQUENCE</scope>
    <source>
        <tissue evidence="4">Potato root galls</tissue>
    </source>
</reference>
<dbReference type="Pfam" id="PF03061">
    <property type="entry name" value="4HBT"/>
    <property type="match status" value="1"/>
</dbReference>
<dbReference type="GO" id="GO:0047617">
    <property type="term" value="F:fatty acyl-CoA hydrolase activity"/>
    <property type="evidence" value="ECO:0007669"/>
    <property type="project" value="InterPro"/>
</dbReference>
<organism evidence="4">
    <name type="scientific">Spongospora subterranea</name>
    <dbReference type="NCBI Taxonomy" id="70186"/>
    <lineage>
        <taxon>Eukaryota</taxon>
        <taxon>Sar</taxon>
        <taxon>Rhizaria</taxon>
        <taxon>Endomyxa</taxon>
        <taxon>Phytomyxea</taxon>
        <taxon>Plasmodiophorida</taxon>
        <taxon>Plasmodiophoridae</taxon>
        <taxon>Spongospora</taxon>
    </lineage>
</organism>
<keyword evidence="2" id="KW-0378">Hydrolase</keyword>
<evidence type="ECO:0000259" key="3">
    <source>
        <dbReference type="Pfam" id="PF03061"/>
    </source>
</evidence>
<evidence type="ECO:0000256" key="2">
    <source>
        <dbReference type="ARBA" id="ARBA00022801"/>
    </source>
</evidence>
<dbReference type="SUPFAM" id="SSF54637">
    <property type="entry name" value="Thioesterase/thiol ester dehydrase-isomerase"/>
    <property type="match status" value="1"/>
</dbReference>
<dbReference type="AlphaFoldDB" id="A0A0H5QM70"/>
<dbReference type="PANTHER" id="PTHR21660:SF1">
    <property type="entry name" value="ACYL-COENZYME A THIOESTERASE 13"/>
    <property type="match status" value="1"/>
</dbReference>
<dbReference type="InterPro" id="IPR003736">
    <property type="entry name" value="PAAI_dom"/>
</dbReference>
<dbReference type="NCBIfam" id="TIGR00369">
    <property type="entry name" value="unchar_dom_1"/>
    <property type="match status" value="1"/>
</dbReference>
<dbReference type="Gene3D" id="3.10.129.10">
    <property type="entry name" value="Hotdog Thioesterase"/>
    <property type="match status" value="1"/>
</dbReference>
<feature type="non-terminal residue" evidence="4">
    <location>
        <position position="1"/>
    </location>
</feature>
<dbReference type="InterPro" id="IPR006683">
    <property type="entry name" value="Thioestr_dom"/>
</dbReference>
<evidence type="ECO:0000313" key="4">
    <source>
        <dbReference type="EMBL" id="CRZ02471.1"/>
    </source>
</evidence>
<evidence type="ECO:0000256" key="1">
    <source>
        <dbReference type="ARBA" id="ARBA00008324"/>
    </source>
</evidence>
<dbReference type="CDD" id="cd03443">
    <property type="entry name" value="PaaI_thioesterase"/>
    <property type="match status" value="1"/>
</dbReference>
<dbReference type="InterPro" id="IPR039298">
    <property type="entry name" value="ACOT13"/>
</dbReference>
<dbReference type="InterPro" id="IPR029069">
    <property type="entry name" value="HotDog_dom_sf"/>
</dbReference>
<name>A0A0H5QM70_9EUKA</name>
<dbReference type="EMBL" id="HACM01002029">
    <property type="protein sequence ID" value="CRZ02471.1"/>
    <property type="molecule type" value="Transcribed_RNA"/>
</dbReference>
<accession>A0A0H5QM70</accession>
<dbReference type="PANTHER" id="PTHR21660">
    <property type="entry name" value="THIOESTERASE SUPERFAMILY MEMBER-RELATED"/>
    <property type="match status" value="1"/>
</dbReference>
<sequence>GGARLGRDMSSEGGDDGGDGRCQDLLELANARWSAMKGSCFNRHFAPMEVVSVDRAQMRLTAAIVVTDQITNGFGALHGGAIVSLADIVSTLALIVFSSNGAAGASIQLDTTFTRPAPIGETITSGKYRT</sequence>
<proteinExistence type="inferred from homology"/>
<feature type="domain" description="Thioesterase" evidence="3">
    <location>
        <begin position="74"/>
        <end position="124"/>
    </location>
</feature>
<comment type="similarity">
    <text evidence="1">Belongs to the thioesterase PaaI family.</text>
</comment>